<evidence type="ECO:0000256" key="2">
    <source>
        <dbReference type="ARBA" id="ARBA00023167"/>
    </source>
</evidence>
<evidence type="ECO:0000256" key="1">
    <source>
        <dbReference type="ARBA" id="ARBA00022679"/>
    </source>
</evidence>
<feature type="domain" description="AB hydrolase-1" evidence="4">
    <location>
        <begin position="46"/>
        <end position="284"/>
    </location>
</feature>
<proteinExistence type="predicted"/>
<sequence length="329" mass="36102">MSALSDRLKALTFEELPLQCGTTLPAATLAWCHYGPPPEKARTVTLLLHGISGSPQAAIAADDRPEFYDRGWFHDWIGPDRLFDTEDHCVLVPNALGSCFGSTGPQYWPQPDTFPDISIGDTVALQGLWLQALGIARLDAVIGYSYGGYQAFEWAMRAPVPVDKIVVLASGPRGSGSAADIQKLRGIAADLRSGKPGTPELWIQQRLNTLKNYGYALKLADDGVEDPAARLRLAAETWARQFSPWAMASLRGASVNFDVRQELADARNPMPLLWMQCQSDPLFPCEFTNYQENPRLNTLCIPGKYKHVSPTQESSLWIGHVAAFLSDSA</sequence>
<dbReference type="AlphaFoldDB" id="A0A225MRE7"/>
<accession>A0A225MRE7</accession>
<name>A0A225MRE7_9BURK</name>
<dbReference type="Proteomes" id="UP000214603">
    <property type="component" value="Unassembled WGS sequence"/>
</dbReference>
<comment type="caution">
    <text evidence="5">The sequence shown here is derived from an EMBL/GenBank/DDBJ whole genome shotgun (WGS) entry which is preliminary data.</text>
</comment>
<gene>
    <name evidence="5" type="ORF">CEY11_06030</name>
</gene>
<evidence type="ECO:0000256" key="3">
    <source>
        <dbReference type="ARBA" id="ARBA00023315"/>
    </source>
</evidence>
<keyword evidence="1 5" id="KW-0808">Transferase</keyword>
<keyword evidence="3" id="KW-0012">Acyltransferase</keyword>
<dbReference type="Gene3D" id="3.40.50.1820">
    <property type="entry name" value="alpha/beta hydrolase"/>
    <property type="match status" value="1"/>
</dbReference>
<dbReference type="InterPro" id="IPR029058">
    <property type="entry name" value="AB_hydrolase_fold"/>
</dbReference>
<dbReference type="SUPFAM" id="SSF53474">
    <property type="entry name" value="alpha/beta-Hydrolases"/>
    <property type="match status" value="1"/>
</dbReference>
<dbReference type="Pfam" id="PF00561">
    <property type="entry name" value="Abhydrolase_1"/>
    <property type="match status" value="1"/>
</dbReference>
<dbReference type="EMBL" id="NJIH01000003">
    <property type="protein sequence ID" value="OWT63864.1"/>
    <property type="molecule type" value="Genomic_DNA"/>
</dbReference>
<dbReference type="PANTHER" id="PTHR32268">
    <property type="entry name" value="HOMOSERINE O-ACETYLTRANSFERASE"/>
    <property type="match status" value="1"/>
</dbReference>
<organism evidence="5 6">
    <name type="scientific">Candidimonas nitroreducens</name>
    <dbReference type="NCBI Taxonomy" id="683354"/>
    <lineage>
        <taxon>Bacteria</taxon>
        <taxon>Pseudomonadati</taxon>
        <taxon>Pseudomonadota</taxon>
        <taxon>Betaproteobacteria</taxon>
        <taxon>Burkholderiales</taxon>
        <taxon>Alcaligenaceae</taxon>
        <taxon>Candidimonas</taxon>
    </lineage>
</organism>
<dbReference type="GO" id="GO:0009086">
    <property type="term" value="P:methionine biosynthetic process"/>
    <property type="evidence" value="ECO:0007669"/>
    <property type="project" value="UniProtKB-KW"/>
</dbReference>
<evidence type="ECO:0000313" key="6">
    <source>
        <dbReference type="Proteomes" id="UP000214603"/>
    </source>
</evidence>
<protein>
    <submittedName>
        <fullName evidence="5">Homoserine acetyltransferase</fullName>
    </submittedName>
</protein>
<reference evidence="6" key="1">
    <citation type="submission" date="2017-06" db="EMBL/GenBank/DDBJ databases">
        <title>Herbaspirillum phytohormonus sp. nov., isolated from the root nodule of Robinia pseudoacacia in lead-zinc mine.</title>
        <authorList>
            <person name="Fan M."/>
            <person name="Lin Y."/>
        </authorList>
    </citation>
    <scope>NUCLEOTIDE SEQUENCE [LARGE SCALE GENOMIC DNA]</scope>
    <source>
        <strain evidence="6">SC-089</strain>
    </source>
</reference>
<keyword evidence="6" id="KW-1185">Reference proteome</keyword>
<dbReference type="GO" id="GO:0009092">
    <property type="term" value="P:homoserine metabolic process"/>
    <property type="evidence" value="ECO:0007669"/>
    <property type="project" value="TreeGrafter"/>
</dbReference>
<dbReference type="PANTHER" id="PTHR32268:SF11">
    <property type="entry name" value="HOMOSERINE O-ACETYLTRANSFERASE"/>
    <property type="match status" value="1"/>
</dbReference>
<keyword evidence="2" id="KW-0028">Amino-acid biosynthesis</keyword>
<dbReference type="InterPro" id="IPR008220">
    <property type="entry name" value="HAT_MetX-like"/>
</dbReference>
<evidence type="ECO:0000259" key="4">
    <source>
        <dbReference type="Pfam" id="PF00561"/>
    </source>
</evidence>
<keyword evidence="2" id="KW-0486">Methionine biosynthesis</keyword>
<dbReference type="InterPro" id="IPR000073">
    <property type="entry name" value="AB_hydrolase_1"/>
</dbReference>
<dbReference type="GO" id="GO:0004414">
    <property type="term" value="F:homoserine O-acetyltransferase activity"/>
    <property type="evidence" value="ECO:0007669"/>
    <property type="project" value="TreeGrafter"/>
</dbReference>
<evidence type="ECO:0000313" key="5">
    <source>
        <dbReference type="EMBL" id="OWT63864.1"/>
    </source>
</evidence>